<dbReference type="PROSITE" id="PS51294">
    <property type="entry name" value="HTH_MYB"/>
    <property type="match status" value="1"/>
</dbReference>
<dbReference type="PANTHER" id="PTHR44191">
    <property type="entry name" value="TRANSCRIPTION FACTOR KUA1"/>
    <property type="match status" value="1"/>
</dbReference>
<evidence type="ECO:0000259" key="7">
    <source>
        <dbReference type="PROSITE" id="PS50090"/>
    </source>
</evidence>
<comment type="subcellular location">
    <subcellularLocation>
        <location evidence="1">Nucleus</location>
    </subcellularLocation>
</comment>
<evidence type="ECO:0000259" key="9">
    <source>
        <dbReference type="PROSITE" id="PS51294"/>
    </source>
</evidence>
<dbReference type="InterPro" id="IPR017884">
    <property type="entry name" value="SANT_dom"/>
</dbReference>
<evidence type="ECO:0000256" key="1">
    <source>
        <dbReference type="ARBA" id="ARBA00004123"/>
    </source>
</evidence>
<dbReference type="Proteomes" id="UP000077755">
    <property type="component" value="Chromosome 6"/>
</dbReference>
<dbReference type="PANTHER" id="PTHR44191:SF68">
    <property type="entry name" value="MYB-LIKE DOMAIN-CONTAINING PROTEIN"/>
    <property type="match status" value="1"/>
</dbReference>
<evidence type="ECO:0000259" key="8">
    <source>
        <dbReference type="PROSITE" id="PS51293"/>
    </source>
</evidence>
<sequence length="194" mass="21516">MDRGDNGSGKGGGGFKLFGVNINLQEDLYNTSPESSSKRKRIRKDCNRDLCNRGRQHHGIARDDPGYHSDNSLHVHSGRPARVRNKAIPWTQSEHISFLIGLEKLGKGHWKGISKDYVPTKTPTQVASHAQKYFIRISGVEKKRASPFDNISVILQNSPPRLSTAASFNASEGSQQVNIVFPCEMSFSMYAVSC</sequence>
<dbReference type="InterPro" id="IPR006447">
    <property type="entry name" value="Myb_dom_plants"/>
</dbReference>
<evidence type="ECO:0008006" key="12">
    <source>
        <dbReference type="Google" id="ProtNLM"/>
    </source>
</evidence>
<feature type="region of interest" description="Disordered" evidence="6">
    <location>
        <begin position="47"/>
        <end position="70"/>
    </location>
</feature>
<feature type="domain" description="SANT" evidence="8">
    <location>
        <begin position="90"/>
        <end position="138"/>
    </location>
</feature>
<protein>
    <recommendedName>
        <fullName evidence="12">HTH myb-type domain-containing protein</fullName>
    </recommendedName>
</protein>
<dbReference type="InterPro" id="IPR017930">
    <property type="entry name" value="Myb_dom"/>
</dbReference>
<dbReference type="AlphaFoldDB" id="A0AAF0XGZ8"/>
<proteinExistence type="predicted"/>
<dbReference type="InterPro" id="IPR052245">
    <property type="entry name" value="Plant_Stress_Dev_TF"/>
</dbReference>
<dbReference type="GO" id="GO:0005634">
    <property type="term" value="C:nucleus"/>
    <property type="evidence" value="ECO:0007669"/>
    <property type="project" value="UniProtKB-SubCell"/>
</dbReference>
<dbReference type="InterPro" id="IPR001005">
    <property type="entry name" value="SANT/Myb"/>
</dbReference>
<dbReference type="GO" id="GO:0003677">
    <property type="term" value="F:DNA binding"/>
    <property type="evidence" value="ECO:0007669"/>
    <property type="project" value="UniProtKB-KW"/>
</dbReference>
<reference evidence="10" key="1">
    <citation type="journal article" date="2016" name="Nat. Genet.">
        <title>A high-quality carrot genome assembly provides new insights into carotenoid accumulation and asterid genome evolution.</title>
        <authorList>
            <person name="Iorizzo M."/>
            <person name="Ellison S."/>
            <person name="Senalik D."/>
            <person name="Zeng P."/>
            <person name="Satapoomin P."/>
            <person name="Huang J."/>
            <person name="Bowman M."/>
            <person name="Iovene M."/>
            <person name="Sanseverino W."/>
            <person name="Cavagnaro P."/>
            <person name="Yildiz M."/>
            <person name="Macko-Podgorni A."/>
            <person name="Moranska E."/>
            <person name="Grzebelus E."/>
            <person name="Grzebelus D."/>
            <person name="Ashrafi H."/>
            <person name="Zheng Z."/>
            <person name="Cheng S."/>
            <person name="Spooner D."/>
            <person name="Van Deynze A."/>
            <person name="Simon P."/>
        </authorList>
    </citation>
    <scope>NUCLEOTIDE SEQUENCE</scope>
    <source>
        <tissue evidence="10">Leaf</tissue>
    </source>
</reference>
<dbReference type="GO" id="GO:0009723">
    <property type="term" value="P:response to ethylene"/>
    <property type="evidence" value="ECO:0007669"/>
    <property type="project" value="TreeGrafter"/>
</dbReference>
<evidence type="ECO:0000313" key="11">
    <source>
        <dbReference type="Proteomes" id="UP000077755"/>
    </source>
</evidence>
<keyword evidence="4" id="KW-0804">Transcription</keyword>
<evidence type="ECO:0000256" key="4">
    <source>
        <dbReference type="ARBA" id="ARBA00023163"/>
    </source>
</evidence>
<feature type="compositionally biased region" description="Basic and acidic residues" evidence="6">
    <location>
        <begin position="60"/>
        <end position="70"/>
    </location>
</feature>
<dbReference type="Pfam" id="PF00249">
    <property type="entry name" value="Myb_DNA-binding"/>
    <property type="match status" value="1"/>
</dbReference>
<keyword evidence="11" id="KW-1185">Reference proteome</keyword>
<evidence type="ECO:0000256" key="3">
    <source>
        <dbReference type="ARBA" id="ARBA00023125"/>
    </source>
</evidence>
<dbReference type="EMBL" id="CP093348">
    <property type="protein sequence ID" value="WOH06842.1"/>
    <property type="molecule type" value="Genomic_DNA"/>
</dbReference>
<dbReference type="FunFam" id="1.10.10.60:FF:000009">
    <property type="entry name" value="transcription factor MYB1R1"/>
    <property type="match status" value="1"/>
</dbReference>
<evidence type="ECO:0000313" key="10">
    <source>
        <dbReference type="EMBL" id="WOH06842.1"/>
    </source>
</evidence>
<gene>
    <name evidence="10" type="ORF">DCAR_0626271</name>
</gene>
<dbReference type="SUPFAM" id="SSF46689">
    <property type="entry name" value="Homeodomain-like"/>
    <property type="match status" value="1"/>
</dbReference>
<feature type="domain" description="HTH myb-type" evidence="9">
    <location>
        <begin position="89"/>
        <end position="138"/>
    </location>
</feature>
<reference evidence="10" key="2">
    <citation type="submission" date="2022-03" db="EMBL/GenBank/DDBJ databases">
        <title>Draft title - Genomic analysis of global carrot germplasm unveils the trajectory of domestication and the origin of high carotenoid orange carrot.</title>
        <authorList>
            <person name="Iorizzo M."/>
            <person name="Ellison S."/>
            <person name="Senalik D."/>
            <person name="Macko-Podgorni A."/>
            <person name="Grzebelus D."/>
            <person name="Bostan H."/>
            <person name="Rolling W."/>
            <person name="Curaba J."/>
            <person name="Simon P."/>
        </authorList>
    </citation>
    <scope>NUCLEOTIDE SEQUENCE</scope>
    <source>
        <tissue evidence="10">Leaf</tissue>
    </source>
</reference>
<dbReference type="SMART" id="SM00717">
    <property type="entry name" value="SANT"/>
    <property type="match status" value="1"/>
</dbReference>
<evidence type="ECO:0000256" key="2">
    <source>
        <dbReference type="ARBA" id="ARBA00023015"/>
    </source>
</evidence>
<evidence type="ECO:0000256" key="6">
    <source>
        <dbReference type="SAM" id="MobiDB-lite"/>
    </source>
</evidence>
<dbReference type="Gene3D" id="1.10.10.60">
    <property type="entry name" value="Homeodomain-like"/>
    <property type="match status" value="1"/>
</dbReference>
<dbReference type="CDD" id="cd00167">
    <property type="entry name" value="SANT"/>
    <property type="match status" value="1"/>
</dbReference>
<dbReference type="InterPro" id="IPR009057">
    <property type="entry name" value="Homeodomain-like_sf"/>
</dbReference>
<keyword evidence="2" id="KW-0805">Transcription regulation</keyword>
<dbReference type="PROSITE" id="PS50090">
    <property type="entry name" value="MYB_LIKE"/>
    <property type="match status" value="1"/>
</dbReference>
<evidence type="ECO:0000256" key="5">
    <source>
        <dbReference type="ARBA" id="ARBA00023242"/>
    </source>
</evidence>
<feature type="domain" description="Myb-like" evidence="7">
    <location>
        <begin position="82"/>
        <end position="134"/>
    </location>
</feature>
<organism evidence="10 11">
    <name type="scientific">Daucus carota subsp. sativus</name>
    <name type="common">Carrot</name>
    <dbReference type="NCBI Taxonomy" id="79200"/>
    <lineage>
        <taxon>Eukaryota</taxon>
        <taxon>Viridiplantae</taxon>
        <taxon>Streptophyta</taxon>
        <taxon>Embryophyta</taxon>
        <taxon>Tracheophyta</taxon>
        <taxon>Spermatophyta</taxon>
        <taxon>Magnoliopsida</taxon>
        <taxon>eudicotyledons</taxon>
        <taxon>Gunneridae</taxon>
        <taxon>Pentapetalae</taxon>
        <taxon>asterids</taxon>
        <taxon>campanulids</taxon>
        <taxon>Apiales</taxon>
        <taxon>Apiaceae</taxon>
        <taxon>Apioideae</taxon>
        <taxon>Scandiceae</taxon>
        <taxon>Daucinae</taxon>
        <taxon>Daucus</taxon>
        <taxon>Daucus sect. Daucus</taxon>
    </lineage>
</organism>
<keyword evidence="3" id="KW-0238">DNA-binding</keyword>
<accession>A0AAF0XGZ8</accession>
<dbReference type="GO" id="GO:0006355">
    <property type="term" value="P:regulation of DNA-templated transcription"/>
    <property type="evidence" value="ECO:0007669"/>
    <property type="project" value="UniProtKB-ARBA"/>
</dbReference>
<keyword evidence="5" id="KW-0539">Nucleus</keyword>
<dbReference type="GO" id="GO:0009739">
    <property type="term" value="P:response to gibberellin"/>
    <property type="evidence" value="ECO:0007669"/>
    <property type="project" value="TreeGrafter"/>
</dbReference>
<dbReference type="PROSITE" id="PS51293">
    <property type="entry name" value="SANT"/>
    <property type="match status" value="1"/>
</dbReference>
<dbReference type="NCBIfam" id="TIGR01557">
    <property type="entry name" value="myb_SHAQKYF"/>
    <property type="match status" value="1"/>
</dbReference>
<name>A0AAF0XGZ8_DAUCS</name>